<dbReference type="GO" id="GO:0016787">
    <property type="term" value="F:hydrolase activity"/>
    <property type="evidence" value="ECO:0007669"/>
    <property type="project" value="UniProtKB-KW"/>
</dbReference>
<dbReference type="InterPro" id="IPR031728">
    <property type="entry name" value="GlcAase_C"/>
</dbReference>
<feature type="transmembrane region" description="Helical" evidence="1">
    <location>
        <begin position="59"/>
        <end position="80"/>
    </location>
</feature>
<dbReference type="Gene3D" id="3.20.20.80">
    <property type="entry name" value="Glycosidases"/>
    <property type="match status" value="1"/>
</dbReference>
<protein>
    <submittedName>
        <fullName evidence="3">Glycoside hydrolase family 79 protein</fullName>
    </submittedName>
</protein>
<dbReference type="InterPro" id="IPR013780">
    <property type="entry name" value="Glyco_hydro_b"/>
</dbReference>
<reference evidence="3 4" key="1">
    <citation type="submission" date="2018-06" db="EMBL/GenBank/DDBJ databases">
        <title>A transcriptomic atlas of mushroom development highlights an independent origin of complex multicellularity.</title>
        <authorList>
            <consortium name="DOE Joint Genome Institute"/>
            <person name="Krizsan K."/>
            <person name="Almasi E."/>
            <person name="Merenyi Z."/>
            <person name="Sahu N."/>
            <person name="Viragh M."/>
            <person name="Koszo T."/>
            <person name="Mondo S."/>
            <person name="Kiss B."/>
            <person name="Balint B."/>
            <person name="Kues U."/>
            <person name="Barry K."/>
            <person name="Hegedus J.C."/>
            <person name="Henrissat B."/>
            <person name="Johnson J."/>
            <person name="Lipzen A."/>
            <person name="Ohm R."/>
            <person name="Nagy I."/>
            <person name="Pangilinan J."/>
            <person name="Yan J."/>
            <person name="Xiong Y."/>
            <person name="Grigoriev I.V."/>
            <person name="Hibbett D.S."/>
            <person name="Nagy L.G."/>
        </authorList>
    </citation>
    <scope>NUCLEOTIDE SEQUENCE [LARGE SCALE GENOMIC DNA]</scope>
    <source>
        <strain evidence="3 4">SZMC22713</strain>
    </source>
</reference>
<name>A0A4Y7Q9B1_9AGAM</name>
<proteinExistence type="predicted"/>
<gene>
    <name evidence="3" type="ORF">BD410DRAFT_820658</name>
</gene>
<dbReference type="Pfam" id="PF16862">
    <property type="entry name" value="Glyco_hydro_79C"/>
    <property type="match status" value="1"/>
</dbReference>
<organism evidence="3 4">
    <name type="scientific">Rickenella mellea</name>
    <dbReference type="NCBI Taxonomy" id="50990"/>
    <lineage>
        <taxon>Eukaryota</taxon>
        <taxon>Fungi</taxon>
        <taxon>Dikarya</taxon>
        <taxon>Basidiomycota</taxon>
        <taxon>Agaricomycotina</taxon>
        <taxon>Agaricomycetes</taxon>
        <taxon>Hymenochaetales</taxon>
        <taxon>Rickenellaceae</taxon>
        <taxon>Rickenella</taxon>
    </lineage>
</organism>
<accession>A0A4Y7Q9B1</accession>
<dbReference type="AlphaFoldDB" id="A0A4Y7Q9B1"/>
<keyword evidence="1" id="KW-0472">Membrane</keyword>
<dbReference type="OrthoDB" id="2796951at2759"/>
<keyword evidence="1" id="KW-1133">Transmembrane helix</keyword>
<dbReference type="InterPro" id="IPR052974">
    <property type="entry name" value="GH79_Enzymes"/>
</dbReference>
<dbReference type="VEuPathDB" id="FungiDB:BD410DRAFT_820658"/>
<keyword evidence="3" id="KW-0378">Hydrolase</keyword>
<dbReference type="InterPro" id="IPR017853">
    <property type="entry name" value="GH"/>
</dbReference>
<sequence>MPSPEPEVEKPSPIRKCFRILFPFLSTSSTTSRSNSNHTRRGGWFFSKGSSSRFSGQSLVLPVLLAVVIAVVLAVVLLHFKKAVPVSVLIALSTPSTAVSIDPTLLCISIEQDRWTEWIGTNTTNTFFLNTLDNLKQRTGQPPWVRIGADSEDRTNFNPNVTYAQAVFPASTKTTPYPEANNLTVGDKYYQLASQLPQGTHVIWGVNLGQNNVTAAVLEAQSITKAFQNATMVNAGVSLAFIEVGNEADLYGRHGLRSSINWTIAEYTAEWTKFANNVSQVAGVSTSSSVKFLGGSFAESSHKTGSFSPQGLFDSGILNSDPGKLITTISQHHYSGSFCSGKKGLLQGLMTKSTIRSNLTQFSPDIAAARAQGLDYFLGETNSYACHGAPGVSNTAGAALWMLDYLLFAPQIGITRLFFHHGVGYKYNLIQPVTLTKSTLDGSNLTQPLGPHVQPQYYAGIIATEAIGTSGSVKAVEIIIKDNFVSGYAFFEGNDLKRAVLINSQAYLNTTKGKRPSKTISLKFSGSGTKPTTASVKRLTIGHANDGHGLTWGGQSFETSDARPNGTLSVEDIGMADSVTLSATEAILLTFS</sequence>
<dbReference type="EMBL" id="ML170169">
    <property type="protein sequence ID" value="TDL23702.1"/>
    <property type="molecule type" value="Genomic_DNA"/>
</dbReference>
<keyword evidence="1" id="KW-0812">Transmembrane</keyword>
<evidence type="ECO:0000313" key="4">
    <source>
        <dbReference type="Proteomes" id="UP000294933"/>
    </source>
</evidence>
<dbReference type="PANTHER" id="PTHR36183:SF2">
    <property type="entry name" value="BETA-GLUCURONIDASE C-TERMINAL DOMAIN-CONTAINING PROTEIN"/>
    <property type="match status" value="1"/>
</dbReference>
<keyword evidence="4" id="KW-1185">Reference proteome</keyword>
<evidence type="ECO:0000259" key="2">
    <source>
        <dbReference type="Pfam" id="PF16862"/>
    </source>
</evidence>
<dbReference type="Proteomes" id="UP000294933">
    <property type="component" value="Unassembled WGS sequence"/>
</dbReference>
<dbReference type="Gene3D" id="2.60.40.1180">
    <property type="entry name" value="Golgi alpha-mannosidase II"/>
    <property type="match status" value="1"/>
</dbReference>
<dbReference type="SUPFAM" id="SSF51445">
    <property type="entry name" value="(Trans)glycosidases"/>
    <property type="match status" value="1"/>
</dbReference>
<dbReference type="PANTHER" id="PTHR36183">
    <property type="entry name" value="BETA-GLUCURONIDASE"/>
    <property type="match status" value="1"/>
</dbReference>
<feature type="domain" description="Beta-glucuronidase C-terminal" evidence="2">
    <location>
        <begin position="487"/>
        <end position="588"/>
    </location>
</feature>
<evidence type="ECO:0000313" key="3">
    <source>
        <dbReference type="EMBL" id="TDL23702.1"/>
    </source>
</evidence>
<evidence type="ECO:0000256" key="1">
    <source>
        <dbReference type="SAM" id="Phobius"/>
    </source>
</evidence>